<dbReference type="InterPro" id="IPR000523">
    <property type="entry name" value="Mg_chelatse_chII-like_cat_dom"/>
</dbReference>
<keyword evidence="3" id="KW-0067">ATP-binding</keyword>
<dbReference type="AlphaFoldDB" id="A0A1I7BKP6"/>
<reference evidence="5 6" key="1">
    <citation type="submission" date="2016-10" db="EMBL/GenBank/DDBJ databases">
        <authorList>
            <person name="de Groot N.N."/>
        </authorList>
    </citation>
    <scope>NUCLEOTIDE SEQUENCE [LARGE SCALE GENOMIC DNA]</scope>
    <source>
        <strain evidence="5 6">CGMCC 1.7005</strain>
    </source>
</reference>
<dbReference type="InterPro" id="IPR020568">
    <property type="entry name" value="Ribosomal_Su5_D2-typ_SF"/>
</dbReference>
<evidence type="ECO:0000313" key="5">
    <source>
        <dbReference type="EMBL" id="SFT87735.1"/>
    </source>
</evidence>
<evidence type="ECO:0000256" key="1">
    <source>
        <dbReference type="ARBA" id="ARBA00006354"/>
    </source>
</evidence>
<dbReference type="InterPro" id="IPR045006">
    <property type="entry name" value="CHLI-like"/>
</dbReference>
<dbReference type="PRINTS" id="PR01657">
    <property type="entry name" value="MCMFAMILY"/>
</dbReference>
<dbReference type="SUPFAM" id="SSF52540">
    <property type="entry name" value="P-loop containing nucleoside triphosphate hydrolases"/>
    <property type="match status" value="1"/>
</dbReference>
<dbReference type="GO" id="GO:0005524">
    <property type="term" value="F:ATP binding"/>
    <property type="evidence" value="ECO:0007669"/>
    <property type="project" value="UniProtKB-KW"/>
</dbReference>
<dbReference type="EMBL" id="FPAS01000006">
    <property type="protein sequence ID" value="SFT87735.1"/>
    <property type="molecule type" value="Genomic_DNA"/>
</dbReference>
<proteinExistence type="inferred from homology"/>
<dbReference type="SMART" id="SM00382">
    <property type="entry name" value="AAA"/>
    <property type="match status" value="1"/>
</dbReference>
<keyword evidence="6" id="KW-1185">Reference proteome</keyword>
<dbReference type="InterPro" id="IPR027417">
    <property type="entry name" value="P-loop_NTPase"/>
</dbReference>
<dbReference type="InterPro" id="IPR014721">
    <property type="entry name" value="Ribsml_uS5_D2-typ_fold_subgr"/>
</dbReference>
<keyword evidence="2" id="KW-0547">Nucleotide-binding</keyword>
<gene>
    <name evidence="5" type="ORF">SAMN05216474_2846</name>
</gene>
<evidence type="ECO:0000259" key="4">
    <source>
        <dbReference type="SMART" id="SM00382"/>
    </source>
</evidence>
<comment type="similarity">
    <text evidence="1">Belongs to the Mg-chelatase subunits D/I family. ComM subfamily.</text>
</comment>
<sequence length="524" mass="57668">MLNFYLNLNLSIMLVKTYGSSVFGIDALTITIEVNIGNGLNFFLVGLPDSAVKESQQRIKAALGNNGFRFPGKEITINMAPADVRKEGSNFDLPIALGIMGASEQVLTDKFSDFLILGELSLDGDLKPMKGVLPIAINAKKEGFKGIILPYENAKEAAIVDELDVYGMLHLTEVVDFFNGDKICDPVKVDITQEFYQKLDEFGVDFRDVKGQDNIKRAFEIAASGGHNVLLIGPPGAGKSMLAKRLSTILPPMNISEALETTKIHSVAGKMDAQLGLITQRPFRKPHHTISDVALVGGGGYPQPGEISLAHNGVLFLDELPEYKRSVLEVMRQPLEDRQVTISRAKFTVEYPAGFMLIAAMNPCPCGYYNHPEKDCMCPPGMVQNYLNKISGPLLDRIDLHVEVTPVSFDELAHHQPKEGSKEIRERVIVARLIQEERFAGEVGIHCNAQMSSKDLRSHCAIDEAGNAILKKAMDTLGLSARAYDRILKVARTIADLEKAPKILTQHIAEAIQFRSLDRENWAG</sequence>
<dbReference type="Proteomes" id="UP000236454">
    <property type="component" value="Unassembled WGS sequence"/>
</dbReference>
<feature type="domain" description="AAA+ ATPase" evidence="4">
    <location>
        <begin position="225"/>
        <end position="408"/>
    </location>
</feature>
<dbReference type="Pfam" id="PF13335">
    <property type="entry name" value="Mg_chelatase_C"/>
    <property type="match status" value="1"/>
</dbReference>
<name>A0A1I7BKP6_9FLAO</name>
<dbReference type="InterPro" id="IPR001208">
    <property type="entry name" value="MCM_dom"/>
</dbReference>
<dbReference type="InterPro" id="IPR003593">
    <property type="entry name" value="AAA+_ATPase"/>
</dbReference>
<dbReference type="STRING" id="477690.SAMN05216474_2846"/>
<dbReference type="InterPro" id="IPR004482">
    <property type="entry name" value="Mg_chelat-rel"/>
</dbReference>
<dbReference type="SUPFAM" id="SSF54211">
    <property type="entry name" value="Ribosomal protein S5 domain 2-like"/>
    <property type="match status" value="1"/>
</dbReference>
<dbReference type="GO" id="GO:0003677">
    <property type="term" value="F:DNA binding"/>
    <property type="evidence" value="ECO:0007669"/>
    <property type="project" value="InterPro"/>
</dbReference>
<evidence type="ECO:0000313" key="6">
    <source>
        <dbReference type="Proteomes" id="UP000236454"/>
    </source>
</evidence>
<dbReference type="Pfam" id="PF01078">
    <property type="entry name" value="Mg_chelatase"/>
    <property type="match status" value="1"/>
</dbReference>
<evidence type="ECO:0000256" key="2">
    <source>
        <dbReference type="ARBA" id="ARBA00022741"/>
    </source>
</evidence>
<dbReference type="Gene3D" id="3.30.230.10">
    <property type="match status" value="1"/>
</dbReference>
<dbReference type="Gene3D" id="3.40.50.300">
    <property type="entry name" value="P-loop containing nucleotide triphosphate hydrolases"/>
    <property type="match status" value="1"/>
</dbReference>
<protein>
    <submittedName>
        <fullName evidence="5">Magnesium chelatase family protein</fullName>
    </submittedName>
</protein>
<dbReference type="InterPro" id="IPR025158">
    <property type="entry name" value="Mg_chelat-rel_C"/>
</dbReference>
<dbReference type="Pfam" id="PF13541">
    <property type="entry name" value="ChlI"/>
    <property type="match status" value="1"/>
</dbReference>
<dbReference type="PANTHER" id="PTHR32039:SF7">
    <property type="entry name" value="COMPETENCE PROTEIN COMM"/>
    <property type="match status" value="1"/>
</dbReference>
<organism evidence="5 6">
    <name type="scientific">Lishizhenia tianjinensis</name>
    <dbReference type="NCBI Taxonomy" id="477690"/>
    <lineage>
        <taxon>Bacteria</taxon>
        <taxon>Pseudomonadati</taxon>
        <taxon>Bacteroidota</taxon>
        <taxon>Flavobacteriia</taxon>
        <taxon>Flavobacteriales</taxon>
        <taxon>Crocinitomicaceae</taxon>
        <taxon>Lishizhenia</taxon>
    </lineage>
</organism>
<accession>A0A1I7BKP6</accession>
<dbReference type="NCBIfam" id="TIGR00368">
    <property type="entry name" value="YifB family Mg chelatase-like AAA ATPase"/>
    <property type="match status" value="1"/>
</dbReference>
<evidence type="ECO:0000256" key="3">
    <source>
        <dbReference type="ARBA" id="ARBA00022840"/>
    </source>
</evidence>
<dbReference type="PANTHER" id="PTHR32039">
    <property type="entry name" value="MAGNESIUM-CHELATASE SUBUNIT CHLI"/>
    <property type="match status" value="1"/>
</dbReference>